<dbReference type="PROSITE" id="PS00073">
    <property type="entry name" value="ACYL_COA_DH_2"/>
    <property type="match status" value="1"/>
</dbReference>
<evidence type="ECO:0000259" key="9">
    <source>
        <dbReference type="Pfam" id="PF02771"/>
    </source>
</evidence>
<sequence>MQLENYTPAWMDEDLGAFRDSIRRFVREQLLPHEDKWREQHRSDRAAWLACGEMGMILPDMPSEYGGADGTPAHYAVAMEELTYAGVMSIALSINHIVGHYILASGTEAQKQQWLPKIASGECITSIAMTEPGTGSDLQGVRTRAVKKGDKYVISGSKTFISNGQNSDMVVVIAKTDLEAKGSKGISLFIVDTNTPGFVRGQCLDKIGLPGQDTSEMFFDECEVSADCLLGGVEGQGFYQLMQQLPFERAEISIQAVAAMERALALTVEYTKERKAFGKSILDFQNTRFTLADVKATVTAARTFGDLIIQRWVDGTLDTTLASMGKFWLTDRQGEVMDRCLQFFGGFGYMNEYPIARMFADARVARIYGGANEIQRELVGRSL</sequence>
<evidence type="ECO:0000256" key="3">
    <source>
        <dbReference type="ARBA" id="ARBA00022630"/>
    </source>
</evidence>
<dbReference type="GO" id="GO:0003995">
    <property type="term" value="F:acyl-CoA dehydrogenase activity"/>
    <property type="evidence" value="ECO:0007669"/>
    <property type="project" value="InterPro"/>
</dbReference>
<name>A0A2Z4REC0_PSEPU</name>
<organism evidence="10 11">
    <name type="scientific">Pseudomonas putida</name>
    <name type="common">Arthrobacter siderocapsulatus</name>
    <dbReference type="NCBI Taxonomy" id="303"/>
    <lineage>
        <taxon>Bacteria</taxon>
        <taxon>Pseudomonadati</taxon>
        <taxon>Pseudomonadota</taxon>
        <taxon>Gammaproteobacteria</taxon>
        <taxon>Pseudomonadales</taxon>
        <taxon>Pseudomonadaceae</taxon>
        <taxon>Pseudomonas</taxon>
    </lineage>
</organism>
<proteinExistence type="inferred from homology"/>
<accession>A0A2Z4REC0</accession>
<feature type="domain" description="Acyl-CoA dehydrogenase/oxidase C-terminal" evidence="7">
    <location>
        <begin position="235"/>
        <end position="383"/>
    </location>
</feature>
<protein>
    <submittedName>
        <fullName evidence="10">Acyl-CoA dehydrogenase</fullName>
    </submittedName>
</protein>
<dbReference type="InterPro" id="IPR037069">
    <property type="entry name" value="AcylCoA_DH/ox_N_sf"/>
</dbReference>
<dbReference type="Pfam" id="PF02771">
    <property type="entry name" value="Acyl-CoA_dh_N"/>
    <property type="match status" value="1"/>
</dbReference>
<dbReference type="Pfam" id="PF02770">
    <property type="entry name" value="Acyl-CoA_dh_M"/>
    <property type="match status" value="1"/>
</dbReference>
<dbReference type="InterPro" id="IPR013786">
    <property type="entry name" value="AcylCoA_DH/ox_N"/>
</dbReference>
<evidence type="ECO:0000259" key="7">
    <source>
        <dbReference type="Pfam" id="PF00441"/>
    </source>
</evidence>
<dbReference type="Gene3D" id="1.10.540.10">
    <property type="entry name" value="Acyl-CoA dehydrogenase/oxidase, N-terminal domain"/>
    <property type="match status" value="1"/>
</dbReference>
<evidence type="ECO:0000256" key="1">
    <source>
        <dbReference type="ARBA" id="ARBA00001974"/>
    </source>
</evidence>
<reference evidence="10 11" key="1">
    <citation type="submission" date="2018-05" db="EMBL/GenBank/DDBJ databases">
        <title>Whole genome sequence of Pseudomonas putida JBC17.</title>
        <authorList>
            <person name="Lee Y.H."/>
            <person name="David K."/>
        </authorList>
    </citation>
    <scope>NUCLEOTIDE SEQUENCE [LARGE SCALE GENOMIC DNA]</scope>
    <source>
        <strain evidence="10 11">JBC17</strain>
    </source>
</reference>
<dbReference type="FunFam" id="1.20.140.10:FF:000001">
    <property type="entry name" value="Acyl-CoA dehydrogenase"/>
    <property type="match status" value="1"/>
</dbReference>
<gene>
    <name evidence="10" type="ORF">DKY63_04420</name>
</gene>
<keyword evidence="4 6" id="KW-0274">FAD</keyword>
<dbReference type="SUPFAM" id="SSF56645">
    <property type="entry name" value="Acyl-CoA dehydrogenase NM domain-like"/>
    <property type="match status" value="1"/>
</dbReference>
<dbReference type="Gene3D" id="1.20.140.10">
    <property type="entry name" value="Butyryl-CoA Dehydrogenase, subunit A, domain 3"/>
    <property type="match status" value="1"/>
</dbReference>
<dbReference type="Proteomes" id="UP000250299">
    <property type="component" value="Chromosome"/>
</dbReference>
<feature type="domain" description="Acyl-CoA oxidase/dehydrogenase middle" evidence="8">
    <location>
        <begin position="126"/>
        <end position="222"/>
    </location>
</feature>
<evidence type="ECO:0000313" key="11">
    <source>
        <dbReference type="Proteomes" id="UP000250299"/>
    </source>
</evidence>
<dbReference type="Gene3D" id="2.40.110.10">
    <property type="entry name" value="Butyryl-CoA Dehydrogenase, subunit A, domain 2"/>
    <property type="match status" value="1"/>
</dbReference>
<evidence type="ECO:0000313" key="10">
    <source>
        <dbReference type="EMBL" id="AWY39189.1"/>
    </source>
</evidence>
<dbReference type="InterPro" id="IPR046373">
    <property type="entry name" value="Acyl-CoA_Oxase/DH_mid-dom_sf"/>
</dbReference>
<evidence type="ECO:0000256" key="5">
    <source>
        <dbReference type="ARBA" id="ARBA00023002"/>
    </source>
</evidence>
<keyword evidence="3 6" id="KW-0285">Flavoprotein</keyword>
<dbReference type="AlphaFoldDB" id="A0A2Z4REC0"/>
<dbReference type="InterPro" id="IPR036250">
    <property type="entry name" value="AcylCo_DH-like_C"/>
</dbReference>
<dbReference type="GO" id="GO:0050660">
    <property type="term" value="F:flavin adenine dinucleotide binding"/>
    <property type="evidence" value="ECO:0007669"/>
    <property type="project" value="InterPro"/>
</dbReference>
<dbReference type="FunFam" id="2.40.110.10:FF:000002">
    <property type="entry name" value="Acyl-CoA dehydrogenase fadE12"/>
    <property type="match status" value="1"/>
</dbReference>
<keyword evidence="5 6" id="KW-0560">Oxidoreductase</keyword>
<dbReference type="RefSeq" id="WP_110962971.1">
    <property type="nucleotide sequence ID" value="NZ_CP029693.1"/>
</dbReference>
<dbReference type="Pfam" id="PF00441">
    <property type="entry name" value="Acyl-CoA_dh_1"/>
    <property type="match status" value="1"/>
</dbReference>
<dbReference type="InterPro" id="IPR009100">
    <property type="entry name" value="AcylCoA_DH/oxidase_NM_dom_sf"/>
</dbReference>
<evidence type="ECO:0000256" key="6">
    <source>
        <dbReference type="RuleBase" id="RU362125"/>
    </source>
</evidence>
<dbReference type="PANTHER" id="PTHR43884">
    <property type="entry name" value="ACYL-COA DEHYDROGENASE"/>
    <property type="match status" value="1"/>
</dbReference>
<dbReference type="EMBL" id="CP029693">
    <property type="protein sequence ID" value="AWY39189.1"/>
    <property type="molecule type" value="Genomic_DNA"/>
</dbReference>
<comment type="cofactor">
    <cofactor evidence="1 6">
        <name>FAD</name>
        <dbReference type="ChEBI" id="CHEBI:57692"/>
    </cofactor>
</comment>
<dbReference type="SUPFAM" id="SSF47203">
    <property type="entry name" value="Acyl-CoA dehydrogenase C-terminal domain-like"/>
    <property type="match status" value="1"/>
</dbReference>
<dbReference type="InterPro" id="IPR009075">
    <property type="entry name" value="AcylCo_DH/oxidase_C"/>
</dbReference>
<evidence type="ECO:0000259" key="8">
    <source>
        <dbReference type="Pfam" id="PF02770"/>
    </source>
</evidence>
<dbReference type="OrthoDB" id="9775090at2"/>
<comment type="similarity">
    <text evidence="2 6">Belongs to the acyl-CoA dehydrogenase family.</text>
</comment>
<dbReference type="InterPro" id="IPR006091">
    <property type="entry name" value="Acyl-CoA_Oxase/DH_mid-dom"/>
</dbReference>
<evidence type="ECO:0000256" key="2">
    <source>
        <dbReference type="ARBA" id="ARBA00009347"/>
    </source>
</evidence>
<dbReference type="InterPro" id="IPR006089">
    <property type="entry name" value="Acyl-CoA_DH_CS"/>
</dbReference>
<dbReference type="PANTHER" id="PTHR43884:SF12">
    <property type="entry name" value="ISOVALERYL-COA DEHYDROGENASE, MITOCHONDRIAL-RELATED"/>
    <property type="match status" value="1"/>
</dbReference>
<feature type="domain" description="Acyl-CoA dehydrogenase/oxidase N-terminal" evidence="9">
    <location>
        <begin position="13"/>
        <end position="122"/>
    </location>
</feature>
<evidence type="ECO:0000256" key="4">
    <source>
        <dbReference type="ARBA" id="ARBA00022827"/>
    </source>
</evidence>